<dbReference type="SUPFAM" id="SSF53244">
    <property type="entry name" value="MurD-like peptide ligases, peptide-binding domain"/>
    <property type="match status" value="1"/>
</dbReference>
<comment type="caution">
    <text evidence="12">The sequence shown here is derived from an EMBL/GenBank/DDBJ whole genome shotgun (WGS) entry which is preliminary data.</text>
</comment>
<feature type="domain" description="Mur ligase central" evidence="11">
    <location>
        <begin position="69"/>
        <end position="134"/>
    </location>
</feature>
<dbReference type="PANTHER" id="PTHR11136">
    <property type="entry name" value="FOLYLPOLYGLUTAMATE SYNTHASE-RELATED"/>
    <property type="match status" value="1"/>
</dbReference>
<dbReference type="GO" id="GO:0046872">
    <property type="term" value="F:metal ion binding"/>
    <property type="evidence" value="ECO:0007669"/>
    <property type="project" value="UniProtKB-KW"/>
</dbReference>
<reference evidence="12 13" key="1">
    <citation type="journal article" date="2016" name="Nat. Commun.">
        <title>Thousands of microbial genomes shed light on interconnected biogeochemical processes in an aquifer system.</title>
        <authorList>
            <person name="Anantharaman K."/>
            <person name="Brown C.T."/>
            <person name="Hug L.A."/>
            <person name="Sharon I."/>
            <person name="Castelle C.J."/>
            <person name="Probst A.J."/>
            <person name="Thomas B.C."/>
            <person name="Singh A."/>
            <person name="Wilkins M.J."/>
            <person name="Karaoz U."/>
            <person name="Brodie E.L."/>
            <person name="Williams K.H."/>
            <person name="Hubbard S.S."/>
            <person name="Banfield J.F."/>
        </authorList>
    </citation>
    <scope>NUCLEOTIDE SEQUENCE [LARGE SCALE GENOMIC DNA]</scope>
</reference>
<dbReference type="NCBIfam" id="TIGR01499">
    <property type="entry name" value="folC"/>
    <property type="match status" value="1"/>
</dbReference>
<dbReference type="SUPFAM" id="SSF53623">
    <property type="entry name" value="MurD-like peptide ligases, catalytic domain"/>
    <property type="match status" value="1"/>
</dbReference>
<feature type="domain" description="Mur ligase C-terminal" evidence="10">
    <location>
        <begin position="216"/>
        <end position="338"/>
    </location>
</feature>
<comment type="catalytic activity">
    <reaction evidence="9">
        <text>(6S)-5,6,7,8-tetrahydrofolyl-(gamma-L-Glu)(n) + L-glutamate + ATP = (6S)-5,6,7,8-tetrahydrofolyl-(gamma-L-Glu)(n+1) + ADP + phosphate + H(+)</text>
        <dbReference type="Rhea" id="RHEA:10580"/>
        <dbReference type="Rhea" id="RHEA-COMP:14738"/>
        <dbReference type="Rhea" id="RHEA-COMP:14740"/>
        <dbReference type="ChEBI" id="CHEBI:15378"/>
        <dbReference type="ChEBI" id="CHEBI:29985"/>
        <dbReference type="ChEBI" id="CHEBI:30616"/>
        <dbReference type="ChEBI" id="CHEBI:43474"/>
        <dbReference type="ChEBI" id="CHEBI:141005"/>
        <dbReference type="ChEBI" id="CHEBI:456216"/>
        <dbReference type="EC" id="6.3.2.17"/>
    </reaction>
</comment>
<dbReference type="GO" id="GO:0005829">
    <property type="term" value="C:cytosol"/>
    <property type="evidence" value="ECO:0007669"/>
    <property type="project" value="TreeGrafter"/>
</dbReference>
<dbReference type="EMBL" id="MHKQ01000013">
    <property type="protein sequence ID" value="OGY94075.1"/>
    <property type="molecule type" value="Genomic_DNA"/>
</dbReference>
<dbReference type="GO" id="GO:0008841">
    <property type="term" value="F:dihydrofolate synthase activity"/>
    <property type="evidence" value="ECO:0007669"/>
    <property type="project" value="TreeGrafter"/>
</dbReference>
<dbReference type="InterPro" id="IPR036565">
    <property type="entry name" value="Mur-like_cat_sf"/>
</dbReference>
<dbReference type="GO" id="GO:0005524">
    <property type="term" value="F:ATP binding"/>
    <property type="evidence" value="ECO:0007669"/>
    <property type="project" value="UniProtKB-KW"/>
</dbReference>
<proteinExistence type="inferred from homology"/>
<name>A0A1G2BY31_9BACT</name>
<evidence type="ECO:0000256" key="9">
    <source>
        <dbReference type="ARBA" id="ARBA00047493"/>
    </source>
</evidence>
<dbReference type="PANTHER" id="PTHR11136:SF0">
    <property type="entry name" value="DIHYDROFOLATE SYNTHETASE-RELATED"/>
    <property type="match status" value="1"/>
</dbReference>
<evidence type="ECO:0000256" key="5">
    <source>
        <dbReference type="ARBA" id="ARBA00022741"/>
    </source>
</evidence>
<evidence type="ECO:0000313" key="13">
    <source>
        <dbReference type="Proteomes" id="UP000177626"/>
    </source>
</evidence>
<organism evidence="12 13">
    <name type="scientific">Candidatus Komeilibacteria bacterium RIFOXYC1_FULL_37_11</name>
    <dbReference type="NCBI Taxonomy" id="1798555"/>
    <lineage>
        <taxon>Bacteria</taxon>
        <taxon>Candidatus Komeiliibacteriota</taxon>
    </lineage>
</organism>
<sequence length="363" mass="41510">MNNAGLKTGSYTSPFATTSLEKISIGDKLISAVSLHKILKEKIKPNLDKYLLTFPQDPISYFETWLAIALLYFQEQKCDWVILEAGLGGQHDATNVIVSPKVTAITNIGLDHTEILGNTKEKIARDKAGIIKKNSLFLSSEKNKKLLKIFEGVCKKQQAWFIPLENLAKNYPVKGGYFKTPKQLENLNLTLNILSVLKISPPDTLKIINNFGLICRQEIIRKKPTVVLDGSHNKDKLDNLLKFIGQQKYRHLHLILGFGYHKNYKIALKKLLKISNYVYLTRYLIVAKRSADLRKLYQDSRKINHQLPISVYNDPYQAFTAAFKKATKNDLILITGSFFLAGELRKKWISEEYIVKNRKLDKR</sequence>
<gene>
    <name evidence="12" type="ORF">A2406_00410</name>
</gene>
<keyword evidence="6" id="KW-0067">ATP-binding</keyword>
<dbReference type="InterPro" id="IPR004101">
    <property type="entry name" value="Mur_ligase_C"/>
</dbReference>
<dbReference type="PROSITE" id="PS01012">
    <property type="entry name" value="FOLYLPOLYGLU_SYNT_2"/>
    <property type="match status" value="1"/>
</dbReference>
<dbReference type="AlphaFoldDB" id="A0A1G2BY31"/>
<dbReference type="InterPro" id="IPR001645">
    <property type="entry name" value="Folylpolyglutamate_synth"/>
</dbReference>
<dbReference type="InterPro" id="IPR036615">
    <property type="entry name" value="Mur_ligase_C_dom_sf"/>
</dbReference>
<keyword evidence="3" id="KW-0436">Ligase</keyword>
<evidence type="ECO:0000259" key="11">
    <source>
        <dbReference type="Pfam" id="PF08245"/>
    </source>
</evidence>
<protein>
    <recommendedName>
        <fullName evidence="2">tetrahydrofolate synthase</fullName>
        <ecNumber evidence="2">6.3.2.17</ecNumber>
    </recommendedName>
    <alternativeName>
        <fullName evidence="8">Tetrahydrofolylpolyglutamate synthase</fullName>
    </alternativeName>
</protein>
<dbReference type="GO" id="GO:0004326">
    <property type="term" value="F:tetrahydrofolylpolyglutamate synthase activity"/>
    <property type="evidence" value="ECO:0007669"/>
    <property type="project" value="UniProtKB-EC"/>
</dbReference>
<evidence type="ECO:0000256" key="7">
    <source>
        <dbReference type="ARBA" id="ARBA00022842"/>
    </source>
</evidence>
<dbReference type="Gene3D" id="3.90.190.20">
    <property type="entry name" value="Mur ligase, C-terminal domain"/>
    <property type="match status" value="1"/>
</dbReference>
<dbReference type="Pfam" id="PF02875">
    <property type="entry name" value="Mur_ligase_C"/>
    <property type="match status" value="1"/>
</dbReference>
<comment type="similarity">
    <text evidence="1">Belongs to the folylpolyglutamate synthase family.</text>
</comment>
<evidence type="ECO:0000256" key="1">
    <source>
        <dbReference type="ARBA" id="ARBA00008276"/>
    </source>
</evidence>
<evidence type="ECO:0000256" key="6">
    <source>
        <dbReference type="ARBA" id="ARBA00022840"/>
    </source>
</evidence>
<dbReference type="Pfam" id="PF08245">
    <property type="entry name" value="Mur_ligase_M"/>
    <property type="match status" value="1"/>
</dbReference>
<accession>A0A1G2BY31</accession>
<dbReference type="InterPro" id="IPR013221">
    <property type="entry name" value="Mur_ligase_cen"/>
</dbReference>
<evidence type="ECO:0000256" key="4">
    <source>
        <dbReference type="ARBA" id="ARBA00022723"/>
    </source>
</evidence>
<keyword evidence="5" id="KW-0547">Nucleotide-binding</keyword>
<evidence type="ECO:0000313" key="12">
    <source>
        <dbReference type="EMBL" id="OGY94075.1"/>
    </source>
</evidence>
<evidence type="ECO:0000256" key="2">
    <source>
        <dbReference type="ARBA" id="ARBA00013025"/>
    </source>
</evidence>
<evidence type="ECO:0000256" key="3">
    <source>
        <dbReference type="ARBA" id="ARBA00022598"/>
    </source>
</evidence>
<evidence type="ECO:0000256" key="8">
    <source>
        <dbReference type="ARBA" id="ARBA00030592"/>
    </source>
</evidence>
<dbReference type="EC" id="6.3.2.17" evidence="2"/>
<evidence type="ECO:0000259" key="10">
    <source>
        <dbReference type="Pfam" id="PF02875"/>
    </source>
</evidence>
<keyword evidence="7" id="KW-0460">Magnesium</keyword>
<dbReference type="Gene3D" id="3.40.1190.10">
    <property type="entry name" value="Mur-like, catalytic domain"/>
    <property type="match status" value="1"/>
</dbReference>
<dbReference type="Proteomes" id="UP000177626">
    <property type="component" value="Unassembled WGS sequence"/>
</dbReference>
<keyword evidence="4" id="KW-0479">Metal-binding</keyword>
<dbReference type="InterPro" id="IPR018109">
    <property type="entry name" value="Folylpolyglutamate_synth_CS"/>
</dbReference>